<name>A0ABS5U5V7_9BACT</name>
<comment type="subcellular location">
    <subcellularLocation>
        <location evidence="3">Cytoplasm</location>
    </subcellularLocation>
</comment>
<dbReference type="Pfam" id="PF02576">
    <property type="entry name" value="RimP_N"/>
    <property type="match status" value="1"/>
</dbReference>
<comment type="similarity">
    <text evidence="3">Belongs to the RimP family.</text>
</comment>
<evidence type="ECO:0000256" key="2">
    <source>
        <dbReference type="ARBA" id="ARBA00022517"/>
    </source>
</evidence>
<dbReference type="PANTHER" id="PTHR33867">
    <property type="entry name" value="RIBOSOME MATURATION FACTOR RIMP"/>
    <property type="match status" value="1"/>
</dbReference>
<evidence type="ECO:0000313" key="7">
    <source>
        <dbReference type="Proteomes" id="UP000784128"/>
    </source>
</evidence>
<feature type="domain" description="Ribosome maturation factor RimP N-terminal" evidence="4">
    <location>
        <begin position="17"/>
        <end position="87"/>
    </location>
</feature>
<sequence>MALQREDICERVRLVSQPILESLRLELVDIEYKRSGRDAILRLFIDKEGGVTLDDCAVFSSELSAVLDVEDFIPCEYSLEVSSPGLDRPLKSAADYERFKGRLIKIRTYEPFQDDAGNKRKTFLGHLEGLKDGNVIMKLTEGQAASIPLERVAKANLDFEF</sequence>
<evidence type="ECO:0000313" key="6">
    <source>
        <dbReference type="EMBL" id="MBT1071037.1"/>
    </source>
</evidence>
<dbReference type="SUPFAM" id="SSF74942">
    <property type="entry name" value="YhbC-like, C-terminal domain"/>
    <property type="match status" value="1"/>
</dbReference>
<dbReference type="SUPFAM" id="SSF75420">
    <property type="entry name" value="YhbC-like, N-terminal domain"/>
    <property type="match status" value="1"/>
</dbReference>
<evidence type="ECO:0000256" key="3">
    <source>
        <dbReference type="HAMAP-Rule" id="MF_01077"/>
    </source>
</evidence>
<dbReference type="CDD" id="cd01734">
    <property type="entry name" value="YlxS_C"/>
    <property type="match status" value="1"/>
</dbReference>
<dbReference type="InterPro" id="IPR036847">
    <property type="entry name" value="RimP_C_sf"/>
</dbReference>
<dbReference type="HAMAP" id="MF_01077">
    <property type="entry name" value="RimP"/>
    <property type="match status" value="1"/>
</dbReference>
<dbReference type="RefSeq" id="WP_214296743.1">
    <property type="nucleotide sequence ID" value="NZ_JAHDYS010000003.1"/>
</dbReference>
<dbReference type="Gene3D" id="3.30.300.70">
    <property type="entry name" value="RimP-like superfamily, N-terminal"/>
    <property type="match status" value="1"/>
</dbReference>
<organism evidence="6 7">
    <name type="scientific">Pelotalea chapellei</name>
    <dbReference type="NCBI Taxonomy" id="44671"/>
    <lineage>
        <taxon>Bacteria</taxon>
        <taxon>Pseudomonadati</taxon>
        <taxon>Thermodesulfobacteriota</taxon>
        <taxon>Desulfuromonadia</taxon>
        <taxon>Geobacterales</taxon>
        <taxon>Geobacteraceae</taxon>
        <taxon>Pelotalea</taxon>
    </lineage>
</organism>
<protein>
    <recommendedName>
        <fullName evidence="3">Ribosome maturation factor RimP</fullName>
    </recommendedName>
</protein>
<feature type="domain" description="Ribosome maturation factor RimP C-terminal" evidence="5">
    <location>
        <begin position="90"/>
        <end position="161"/>
    </location>
</feature>
<comment type="function">
    <text evidence="3">Required for maturation of 30S ribosomal subunits.</text>
</comment>
<dbReference type="InterPro" id="IPR035956">
    <property type="entry name" value="RimP_N_sf"/>
</dbReference>
<evidence type="ECO:0000259" key="5">
    <source>
        <dbReference type="Pfam" id="PF17384"/>
    </source>
</evidence>
<keyword evidence="2 3" id="KW-0690">Ribosome biogenesis</keyword>
<gene>
    <name evidence="3 6" type="primary">rimP</name>
    <name evidence="6" type="ORF">KJB30_04525</name>
</gene>
<dbReference type="InterPro" id="IPR003728">
    <property type="entry name" value="Ribosome_maturation_RimP"/>
</dbReference>
<proteinExistence type="inferred from homology"/>
<reference evidence="6 7" key="1">
    <citation type="submission" date="2021-05" db="EMBL/GenBank/DDBJ databases">
        <title>The draft genome of Geobacter chapellei DSM 13688.</title>
        <authorList>
            <person name="Xu Z."/>
            <person name="Masuda Y."/>
            <person name="Itoh H."/>
            <person name="Senoo K."/>
        </authorList>
    </citation>
    <scope>NUCLEOTIDE SEQUENCE [LARGE SCALE GENOMIC DNA]</scope>
    <source>
        <strain evidence="6 7">DSM 13688</strain>
    </source>
</reference>
<dbReference type="InterPro" id="IPR028989">
    <property type="entry name" value="RimP_N"/>
</dbReference>
<dbReference type="Proteomes" id="UP000784128">
    <property type="component" value="Unassembled WGS sequence"/>
</dbReference>
<keyword evidence="7" id="KW-1185">Reference proteome</keyword>
<keyword evidence="1 3" id="KW-0963">Cytoplasm</keyword>
<dbReference type="Pfam" id="PF17384">
    <property type="entry name" value="DUF150_C"/>
    <property type="match status" value="1"/>
</dbReference>
<evidence type="ECO:0000259" key="4">
    <source>
        <dbReference type="Pfam" id="PF02576"/>
    </source>
</evidence>
<dbReference type="PANTHER" id="PTHR33867:SF1">
    <property type="entry name" value="RIBOSOME MATURATION FACTOR RIMP"/>
    <property type="match status" value="1"/>
</dbReference>
<accession>A0ABS5U5V7</accession>
<dbReference type="NCBIfam" id="NF011241">
    <property type="entry name" value="PRK14647.1"/>
    <property type="match status" value="1"/>
</dbReference>
<evidence type="ECO:0000256" key="1">
    <source>
        <dbReference type="ARBA" id="ARBA00022490"/>
    </source>
</evidence>
<dbReference type="InterPro" id="IPR028998">
    <property type="entry name" value="RimP_C"/>
</dbReference>
<dbReference type="Gene3D" id="2.30.30.180">
    <property type="entry name" value="Ribosome maturation factor RimP, C-terminal domain"/>
    <property type="match status" value="1"/>
</dbReference>
<comment type="caution">
    <text evidence="6">The sequence shown here is derived from an EMBL/GenBank/DDBJ whole genome shotgun (WGS) entry which is preliminary data.</text>
</comment>
<dbReference type="EMBL" id="JAHDYS010000003">
    <property type="protein sequence ID" value="MBT1071037.1"/>
    <property type="molecule type" value="Genomic_DNA"/>
</dbReference>